<dbReference type="EMBL" id="CP053435">
    <property type="protein sequence ID" value="QJW90782.1"/>
    <property type="molecule type" value="Genomic_DNA"/>
</dbReference>
<evidence type="ECO:0000256" key="1">
    <source>
        <dbReference type="SAM" id="MobiDB-lite"/>
    </source>
</evidence>
<keyword evidence="3" id="KW-1185">Reference proteome</keyword>
<accession>A0A6M5YCU2</accession>
<proteinExistence type="predicted"/>
<gene>
    <name evidence="2" type="ORF">HNV11_16045</name>
</gene>
<reference evidence="2 3" key="1">
    <citation type="submission" date="2020-05" db="EMBL/GenBank/DDBJ databases">
        <title>Genome sequencing of Spirosoma sp. TS118.</title>
        <authorList>
            <person name="Lee J.-H."/>
            <person name="Jeong S."/>
            <person name="Zhao L."/>
            <person name="Jung J.-H."/>
            <person name="Kim M.-K."/>
            <person name="Lim S."/>
        </authorList>
    </citation>
    <scope>NUCLEOTIDE SEQUENCE [LARGE SCALE GENOMIC DNA]</scope>
    <source>
        <strain evidence="2 3">TS118</strain>
    </source>
</reference>
<evidence type="ECO:0000313" key="2">
    <source>
        <dbReference type="EMBL" id="QJW90782.1"/>
    </source>
</evidence>
<evidence type="ECO:0000313" key="3">
    <source>
        <dbReference type="Proteomes" id="UP000502756"/>
    </source>
</evidence>
<organism evidence="2 3">
    <name type="scientific">Spirosoma taeanense</name>
    <dbReference type="NCBI Taxonomy" id="2735870"/>
    <lineage>
        <taxon>Bacteria</taxon>
        <taxon>Pseudomonadati</taxon>
        <taxon>Bacteroidota</taxon>
        <taxon>Cytophagia</taxon>
        <taxon>Cytophagales</taxon>
        <taxon>Cytophagaceae</taxon>
        <taxon>Spirosoma</taxon>
    </lineage>
</organism>
<dbReference type="Proteomes" id="UP000502756">
    <property type="component" value="Chromosome"/>
</dbReference>
<protein>
    <submittedName>
        <fullName evidence="2">Uncharacterized protein</fullName>
    </submittedName>
</protein>
<dbReference type="AlphaFoldDB" id="A0A6M5YCU2"/>
<dbReference type="RefSeq" id="WP_171740626.1">
    <property type="nucleotide sequence ID" value="NZ_CP053435.1"/>
</dbReference>
<sequence>MGTYKLKLPPSDYPAEHGSQHKHVFAQPAVTLLRNAVEQAVYGNIETDKSNDPKREETISALATLGQMGELTEMDLDEAKKGYL</sequence>
<name>A0A6M5YCU2_9BACT</name>
<dbReference type="KEGG" id="stae:HNV11_16045"/>
<feature type="region of interest" description="Disordered" evidence="1">
    <location>
        <begin position="1"/>
        <end position="20"/>
    </location>
</feature>